<dbReference type="Pfam" id="PF01850">
    <property type="entry name" value="PIN"/>
    <property type="match status" value="1"/>
</dbReference>
<evidence type="ECO:0000313" key="8">
    <source>
        <dbReference type="EMBL" id="VAW56903.1"/>
    </source>
</evidence>
<dbReference type="Gene3D" id="3.40.50.1010">
    <property type="entry name" value="5'-nuclease"/>
    <property type="match status" value="1"/>
</dbReference>
<dbReference type="GO" id="GO:0004518">
    <property type="term" value="F:nuclease activity"/>
    <property type="evidence" value="ECO:0007669"/>
    <property type="project" value="UniProtKB-KW"/>
</dbReference>
<evidence type="ECO:0000256" key="4">
    <source>
        <dbReference type="ARBA" id="ARBA00022801"/>
    </source>
</evidence>
<evidence type="ECO:0000256" key="1">
    <source>
        <dbReference type="ARBA" id="ARBA00001946"/>
    </source>
</evidence>
<feature type="domain" description="PIN" evidence="7">
    <location>
        <begin position="4"/>
        <end position="96"/>
    </location>
</feature>
<dbReference type="AlphaFoldDB" id="A0A3B0WX78"/>
<dbReference type="PANTHER" id="PTHR33653">
    <property type="entry name" value="RIBONUCLEASE VAPC2"/>
    <property type="match status" value="1"/>
</dbReference>
<sequence length="105" mass="11595">GEKQIFTSIIVASELRFGACKKGSTELTNRIETILSAIPVLAYEEPADNCYAKIRNYLEKKGTPIGPNDLLIAAHSQTIHATLVTANIREFNRIPGLNIENWLGQ</sequence>
<accession>A0A3B0WX78</accession>
<keyword evidence="2" id="KW-0540">Nuclease</keyword>
<protein>
    <submittedName>
        <fullName evidence="8">VapC toxin protein</fullName>
    </submittedName>
</protein>
<gene>
    <name evidence="8" type="ORF">MNBD_GAMMA07-1446</name>
</gene>
<dbReference type="InterPro" id="IPR002716">
    <property type="entry name" value="PIN_dom"/>
</dbReference>
<evidence type="ECO:0000256" key="3">
    <source>
        <dbReference type="ARBA" id="ARBA00022723"/>
    </source>
</evidence>
<dbReference type="CDD" id="cd18748">
    <property type="entry name" value="PIN_VapC4-5_FitB-like"/>
    <property type="match status" value="1"/>
</dbReference>
<reference evidence="8" key="1">
    <citation type="submission" date="2018-06" db="EMBL/GenBank/DDBJ databases">
        <authorList>
            <person name="Zhirakovskaya E."/>
        </authorList>
    </citation>
    <scope>NUCLEOTIDE SEQUENCE</scope>
</reference>
<evidence type="ECO:0000259" key="7">
    <source>
        <dbReference type="Pfam" id="PF01850"/>
    </source>
</evidence>
<dbReference type="GO" id="GO:0046872">
    <property type="term" value="F:metal ion binding"/>
    <property type="evidence" value="ECO:0007669"/>
    <property type="project" value="UniProtKB-KW"/>
</dbReference>
<name>A0A3B0WX78_9ZZZZ</name>
<evidence type="ECO:0000256" key="6">
    <source>
        <dbReference type="ARBA" id="ARBA00038093"/>
    </source>
</evidence>
<evidence type="ECO:0000256" key="2">
    <source>
        <dbReference type="ARBA" id="ARBA00022722"/>
    </source>
</evidence>
<dbReference type="PANTHER" id="PTHR33653:SF1">
    <property type="entry name" value="RIBONUCLEASE VAPC2"/>
    <property type="match status" value="1"/>
</dbReference>
<dbReference type="InterPro" id="IPR029060">
    <property type="entry name" value="PIN-like_dom_sf"/>
</dbReference>
<dbReference type="GO" id="GO:0016787">
    <property type="term" value="F:hydrolase activity"/>
    <property type="evidence" value="ECO:0007669"/>
    <property type="project" value="UniProtKB-KW"/>
</dbReference>
<feature type="non-terminal residue" evidence="8">
    <location>
        <position position="1"/>
    </location>
</feature>
<comment type="cofactor">
    <cofactor evidence="1">
        <name>Mg(2+)</name>
        <dbReference type="ChEBI" id="CHEBI:18420"/>
    </cofactor>
</comment>
<dbReference type="InterPro" id="IPR050556">
    <property type="entry name" value="Type_II_TA_system_RNase"/>
</dbReference>
<keyword evidence="4" id="KW-0378">Hydrolase</keyword>
<keyword evidence="3" id="KW-0479">Metal-binding</keyword>
<dbReference type="EMBL" id="UOFF01000298">
    <property type="protein sequence ID" value="VAW56903.1"/>
    <property type="molecule type" value="Genomic_DNA"/>
</dbReference>
<organism evidence="8">
    <name type="scientific">hydrothermal vent metagenome</name>
    <dbReference type="NCBI Taxonomy" id="652676"/>
    <lineage>
        <taxon>unclassified sequences</taxon>
        <taxon>metagenomes</taxon>
        <taxon>ecological metagenomes</taxon>
    </lineage>
</organism>
<keyword evidence="5" id="KW-0460">Magnesium</keyword>
<proteinExistence type="inferred from homology"/>
<evidence type="ECO:0000256" key="5">
    <source>
        <dbReference type="ARBA" id="ARBA00022842"/>
    </source>
</evidence>
<comment type="similarity">
    <text evidence="6">Belongs to the PINc/VapC protein family.</text>
</comment>
<dbReference type="SUPFAM" id="SSF88723">
    <property type="entry name" value="PIN domain-like"/>
    <property type="match status" value="1"/>
</dbReference>